<dbReference type="Gene3D" id="2.40.10.10">
    <property type="entry name" value="Trypsin-like serine proteases"/>
    <property type="match status" value="1"/>
</dbReference>
<feature type="domain" description="Peptidase S1" evidence="4">
    <location>
        <begin position="28"/>
        <end position="257"/>
    </location>
</feature>
<dbReference type="GO" id="GO:0004252">
    <property type="term" value="F:serine-type endopeptidase activity"/>
    <property type="evidence" value="ECO:0007669"/>
    <property type="project" value="InterPro"/>
</dbReference>
<dbReference type="InterPro" id="IPR051487">
    <property type="entry name" value="Ser/Thr_Proteases_Immune/Dev"/>
</dbReference>
<accession>B6Z1W9</accession>
<keyword evidence="1" id="KW-1015">Disulfide bond</keyword>
<organism evidence="5">
    <name type="scientific">Sepia latimanus</name>
    <name type="common">Broadclub cuttlefish</name>
    <name type="synonym">Ascarosepion latimanus</name>
    <dbReference type="NCBI Taxonomy" id="3248881"/>
    <lineage>
        <taxon>Eukaryota</taxon>
        <taxon>Metazoa</taxon>
        <taxon>Spiralia</taxon>
        <taxon>Lophotrochozoa</taxon>
        <taxon>Mollusca</taxon>
        <taxon>Cephalopoda</taxon>
        <taxon>Coleoidea</taxon>
        <taxon>Decapodiformes</taxon>
        <taxon>Sepiida</taxon>
        <taxon>Sepiina</taxon>
        <taxon>Sepiidae</taxon>
        <taxon>Ascarosepion</taxon>
    </lineage>
</organism>
<dbReference type="PROSITE" id="PS50240">
    <property type="entry name" value="TRYPSIN_DOM"/>
    <property type="match status" value="1"/>
</dbReference>
<dbReference type="PANTHER" id="PTHR24256">
    <property type="entry name" value="TRYPTASE-RELATED"/>
    <property type="match status" value="1"/>
</dbReference>
<dbReference type="SUPFAM" id="SSF50494">
    <property type="entry name" value="Trypsin-like serine proteases"/>
    <property type="match status" value="1"/>
</dbReference>
<dbReference type="EMBL" id="EU790592">
    <property type="protein sequence ID" value="ACJ22638.1"/>
    <property type="molecule type" value="mRNA"/>
</dbReference>
<dbReference type="GO" id="GO:0006508">
    <property type="term" value="P:proteolysis"/>
    <property type="evidence" value="ECO:0007669"/>
    <property type="project" value="InterPro"/>
</dbReference>
<dbReference type="PROSITE" id="PS00134">
    <property type="entry name" value="TRYPSIN_HIS"/>
    <property type="match status" value="1"/>
</dbReference>
<dbReference type="AlphaFoldDB" id="B6Z1W9"/>
<proteinExistence type="evidence at transcript level"/>
<dbReference type="InterPro" id="IPR043504">
    <property type="entry name" value="Peptidase_S1_PA_chymotrypsin"/>
</dbReference>
<evidence type="ECO:0000256" key="3">
    <source>
        <dbReference type="SAM" id="SignalP"/>
    </source>
</evidence>
<dbReference type="SMART" id="SM00020">
    <property type="entry name" value="Tryp_SPc"/>
    <property type="match status" value="1"/>
</dbReference>
<evidence type="ECO:0000259" key="4">
    <source>
        <dbReference type="PROSITE" id="PS50240"/>
    </source>
</evidence>
<dbReference type="Pfam" id="PF00089">
    <property type="entry name" value="Trypsin"/>
    <property type="match status" value="1"/>
</dbReference>
<dbReference type="InterPro" id="IPR009003">
    <property type="entry name" value="Peptidase_S1_PA"/>
</dbReference>
<feature type="chain" id="PRO_5002850398" evidence="3">
    <location>
        <begin position="24"/>
        <end position="258"/>
    </location>
</feature>
<dbReference type="InterPro" id="IPR001314">
    <property type="entry name" value="Peptidase_S1A"/>
</dbReference>
<comment type="similarity">
    <text evidence="2">Belongs to the peptidase S1 family. CLIP subfamily.</text>
</comment>
<reference evidence="5" key="1">
    <citation type="journal article" date="2009" name="J. Mol. Evol.">
        <title>Tentacles of venom: toxic protein convergence in the Kingdom Animalia.</title>
        <authorList>
            <person name="Fry B.G."/>
            <person name="Roelants K."/>
            <person name="Norman J.A."/>
        </authorList>
    </citation>
    <scope>NUCLEOTIDE SEQUENCE</scope>
    <source>
        <strain evidence="5">SLAT_CL12-1</strain>
        <tissue evidence="5">Posterior saliva</tissue>
    </source>
</reference>
<dbReference type="PRINTS" id="PR00722">
    <property type="entry name" value="CHYMOTRYPSIN"/>
</dbReference>
<dbReference type="InterPro" id="IPR018114">
    <property type="entry name" value="TRYPSIN_HIS"/>
</dbReference>
<evidence type="ECO:0000256" key="2">
    <source>
        <dbReference type="ARBA" id="ARBA00024195"/>
    </source>
</evidence>
<evidence type="ECO:0000256" key="1">
    <source>
        <dbReference type="ARBA" id="ARBA00023157"/>
    </source>
</evidence>
<dbReference type="CDD" id="cd00190">
    <property type="entry name" value="Tryp_SPc"/>
    <property type="match status" value="1"/>
</dbReference>
<evidence type="ECO:0000313" key="5">
    <source>
        <dbReference type="EMBL" id="ACJ22638.1"/>
    </source>
</evidence>
<sequence length="258" mass="28013">MSINILLALEIVCVLSTFGSGLGSIRKIVGGSTATSCEDPHIVYLKIFFNNTSFMCGGSLLDETHVLTAAHCLNFSEKVLVKVGSLNFKEMPTEIEVKSYELHPSYEISGENGNDVAVLKLTNSIHFTDCIKPIYLAADNDTKYETCFIAGWGKVYGESNVASDYLQRAQVNLMAEEICLDIIPKEEKDQLICVGDKENGAAGCHGDPGGPLTCVHPLTGHPTLVGVASWGISNCDKGTTVYTRISYYKTWIDITVDS</sequence>
<protein>
    <submittedName>
        <fullName evidence="5">S1 type peptidase</fullName>
    </submittedName>
</protein>
<keyword evidence="3" id="KW-0732">Signal</keyword>
<dbReference type="InterPro" id="IPR001254">
    <property type="entry name" value="Trypsin_dom"/>
</dbReference>
<name>B6Z1W9_SEPLA</name>
<feature type="signal peptide" evidence="3">
    <location>
        <begin position="1"/>
        <end position="23"/>
    </location>
</feature>
<dbReference type="FunFam" id="2.40.10.10:FF:000068">
    <property type="entry name" value="transmembrane protease serine 2"/>
    <property type="match status" value="1"/>
</dbReference>